<name>A0ABU1N832_9BURK</name>
<evidence type="ECO:0008006" key="5">
    <source>
        <dbReference type="Google" id="ProtNLM"/>
    </source>
</evidence>
<reference evidence="3 4" key="1">
    <citation type="submission" date="2023-07" db="EMBL/GenBank/DDBJ databases">
        <title>Sorghum-associated microbial communities from plants grown in Nebraska, USA.</title>
        <authorList>
            <person name="Schachtman D."/>
        </authorList>
    </citation>
    <scope>NUCLEOTIDE SEQUENCE [LARGE SCALE GENOMIC DNA]</scope>
    <source>
        <strain evidence="3 4">DS1781</strain>
    </source>
</reference>
<protein>
    <recommendedName>
        <fullName evidence="5">Type I restriction modification DNA specificity domain-containing protein</fullName>
    </recommendedName>
</protein>
<accession>A0ABU1N832</accession>
<proteinExistence type="predicted"/>
<dbReference type="RefSeq" id="WP_309897989.1">
    <property type="nucleotide sequence ID" value="NZ_JAVDRF010000001.1"/>
</dbReference>
<dbReference type="Proteomes" id="UP001184230">
    <property type="component" value="Unassembled WGS sequence"/>
</dbReference>
<dbReference type="Gene3D" id="3.90.220.20">
    <property type="entry name" value="DNA methylase specificity domains"/>
    <property type="match status" value="1"/>
</dbReference>
<comment type="caution">
    <text evidence="3">The sequence shown here is derived from an EMBL/GenBank/DDBJ whole genome shotgun (WGS) entry which is preliminary data.</text>
</comment>
<evidence type="ECO:0000313" key="4">
    <source>
        <dbReference type="Proteomes" id="UP001184230"/>
    </source>
</evidence>
<dbReference type="SUPFAM" id="SSF116734">
    <property type="entry name" value="DNA methylase specificity domain"/>
    <property type="match status" value="1"/>
</dbReference>
<dbReference type="InterPro" id="IPR044946">
    <property type="entry name" value="Restrct_endonuc_typeI_TRD_sf"/>
</dbReference>
<keyword evidence="4" id="KW-1185">Reference proteome</keyword>
<dbReference type="CDD" id="cd16961">
    <property type="entry name" value="RMtype1_S_TRD-CR_like"/>
    <property type="match status" value="1"/>
</dbReference>
<evidence type="ECO:0000256" key="1">
    <source>
        <dbReference type="ARBA" id="ARBA00022747"/>
    </source>
</evidence>
<sequence>MSIHALRTELGAEVRIRAGYPFRGTIPEEREGPVHAVQMKDLDPLRGIDWRGVIRTRLSGRRDADWLAPEDLLFVARGSRFHATCVGELPGPAVCGPHLFHLRIKPGRALLPAFLAWQINQAPFQRALQRAAEGSSQRSVRRPVLESLPIGLPPMADQERIVELARLAQRELQLQDLLIRNRERQFASIAEALARASGHA</sequence>
<dbReference type="EMBL" id="JAVDRF010000001">
    <property type="protein sequence ID" value="MDR6534602.1"/>
    <property type="molecule type" value="Genomic_DNA"/>
</dbReference>
<keyword evidence="2" id="KW-0238">DNA-binding</keyword>
<evidence type="ECO:0000313" key="3">
    <source>
        <dbReference type="EMBL" id="MDR6534602.1"/>
    </source>
</evidence>
<organism evidence="3 4">
    <name type="scientific">Variovorax soli</name>
    <dbReference type="NCBI Taxonomy" id="376815"/>
    <lineage>
        <taxon>Bacteria</taxon>
        <taxon>Pseudomonadati</taxon>
        <taxon>Pseudomonadota</taxon>
        <taxon>Betaproteobacteria</taxon>
        <taxon>Burkholderiales</taxon>
        <taxon>Comamonadaceae</taxon>
        <taxon>Variovorax</taxon>
    </lineage>
</organism>
<evidence type="ECO:0000256" key="2">
    <source>
        <dbReference type="ARBA" id="ARBA00023125"/>
    </source>
</evidence>
<gene>
    <name evidence="3" type="ORF">J2739_000362</name>
</gene>
<keyword evidence="1" id="KW-0680">Restriction system</keyword>